<evidence type="ECO:0000256" key="5">
    <source>
        <dbReference type="HAMAP-Rule" id="MF_01114"/>
    </source>
</evidence>
<evidence type="ECO:0000256" key="1">
    <source>
        <dbReference type="ARBA" id="ARBA00004496"/>
    </source>
</evidence>
<dbReference type="InterPro" id="IPR003783">
    <property type="entry name" value="Regulatory_RecX"/>
</dbReference>
<evidence type="ECO:0000259" key="8">
    <source>
        <dbReference type="Pfam" id="PF21982"/>
    </source>
</evidence>
<dbReference type="AlphaFoldDB" id="A0A1H6NIT0"/>
<comment type="similarity">
    <text evidence="2 5">Belongs to the RecX family.</text>
</comment>
<dbReference type="PANTHER" id="PTHR33602:SF1">
    <property type="entry name" value="REGULATORY PROTEIN RECX FAMILY PROTEIN"/>
    <property type="match status" value="1"/>
</dbReference>
<dbReference type="RefSeq" id="WP_245728405.1">
    <property type="nucleotide sequence ID" value="NZ_FNXF01000028.1"/>
</dbReference>
<dbReference type="PANTHER" id="PTHR33602">
    <property type="entry name" value="REGULATORY PROTEIN RECX FAMILY PROTEIN"/>
    <property type="match status" value="1"/>
</dbReference>
<dbReference type="InterPro" id="IPR053924">
    <property type="entry name" value="RecX_HTH_2nd"/>
</dbReference>
<dbReference type="GO" id="GO:0005737">
    <property type="term" value="C:cytoplasm"/>
    <property type="evidence" value="ECO:0007669"/>
    <property type="project" value="UniProtKB-SubCell"/>
</dbReference>
<evidence type="ECO:0000256" key="4">
    <source>
        <dbReference type="ARBA" id="ARBA00022490"/>
    </source>
</evidence>
<proteinExistence type="inferred from homology"/>
<dbReference type="Pfam" id="PF21981">
    <property type="entry name" value="RecX_HTH3"/>
    <property type="match status" value="1"/>
</dbReference>
<dbReference type="InterPro" id="IPR053926">
    <property type="entry name" value="RecX_HTH_1st"/>
</dbReference>
<dbReference type="InterPro" id="IPR036388">
    <property type="entry name" value="WH-like_DNA-bd_sf"/>
</dbReference>
<dbReference type="Proteomes" id="UP000199371">
    <property type="component" value="Unassembled WGS sequence"/>
</dbReference>
<dbReference type="Gene3D" id="1.10.10.10">
    <property type="entry name" value="Winged helix-like DNA-binding domain superfamily/Winged helix DNA-binding domain"/>
    <property type="match status" value="3"/>
</dbReference>
<dbReference type="GO" id="GO:0006282">
    <property type="term" value="P:regulation of DNA repair"/>
    <property type="evidence" value="ECO:0007669"/>
    <property type="project" value="UniProtKB-UniRule"/>
</dbReference>
<feature type="domain" description="RecX first three-helical" evidence="8">
    <location>
        <begin position="9"/>
        <end position="46"/>
    </location>
</feature>
<feature type="domain" description="RecX second three-helical" evidence="6">
    <location>
        <begin position="53"/>
        <end position="89"/>
    </location>
</feature>
<dbReference type="Pfam" id="PF02631">
    <property type="entry name" value="RecX_HTH2"/>
    <property type="match status" value="1"/>
</dbReference>
<gene>
    <name evidence="5" type="primary">recX</name>
    <name evidence="9" type="ORF">SAMN05660691_04068</name>
</gene>
<dbReference type="Pfam" id="PF21982">
    <property type="entry name" value="RecX_HTH1"/>
    <property type="match status" value="1"/>
</dbReference>
<feature type="domain" description="RecX third three-helical" evidence="7">
    <location>
        <begin position="98"/>
        <end position="144"/>
    </location>
</feature>
<comment type="subcellular location">
    <subcellularLocation>
        <location evidence="1 5">Cytoplasm</location>
    </subcellularLocation>
</comment>
<evidence type="ECO:0000259" key="7">
    <source>
        <dbReference type="Pfam" id="PF21981"/>
    </source>
</evidence>
<dbReference type="InterPro" id="IPR053925">
    <property type="entry name" value="RecX_HTH_3rd"/>
</dbReference>
<evidence type="ECO:0000256" key="3">
    <source>
        <dbReference type="ARBA" id="ARBA00018111"/>
    </source>
</evidence>
<evidence type="ECO:0000256" key="2">
    <source>
        <dbReference type="ARBA" id="ARBA00009695"/>
    </source>
</evidence>
<dbReference type="HAMAP" id="MF_01114">
    <property type="entry name" value="RecX"/>
    <property type="match status" value="1"/>
</dbReference>
<accession>A0A1H6NIT0</accession>
<organism evidence="9 10">
    <name type="scientific">Rheinheimera pacifica</name>
    <dbReference type="NCBI Taxonomy" id="173990"/>
    <lineage>
        <taxon>Bacteria</taxon>
        <taxon>Pseudomonadati</taxon>
        <taxon>Pseudomonadota</taxon>
        <taxon>Gammaproteobacteria</taxon>
        <taxon>Chromatiales</taxon>
        <taxon>Chromatiaceae</taxon>
        <taxon>Rheinheimera</taxon>
    </lineage>
</organism>
<keyword evidence="4 5" id="KW-0963">Cytoplasm</keyword>
<evidence type="ECO:0000313" key="9">
    <source>
        <dbReference type="EMBL" id="SEI13256.1"/>
    </source>
</evidence>
<reference evidence="10" key="1">
    <citation type="submission" date="2016-10" db="EMBL/GenBank/DDBJ databases">
        <authorList>
            <person name="Varghese N."/>
            <person name="Submissions S."/>
        </authorList>
    </citation>
    <scope>NUCLEOTIDE SEQUENCE [LARGE SCALE GENOMIC DNA]</scope>
    <source>
        <strain evidence="10">DSM 17616</strain>
    </source>
</reference>
<dbReference type="EMBL" id="FNXF01000028">
    <property type="protein sequence ID" value="SEI13256.1"/>
    <property type="molecule type" value="Genomic_DNA"/>
</dbReference>
<evidence type="ECO:0000259" key="6">
    <source>
        <dbReference type="Pfam" id="PF02631"/>
    </source>
</evidence>
<protein>
    <recommendedName>
        <fullName evidence="3 5">Regulatory protein RecX</fullName>
    </recommendedName>
</protein>
<sequence>MADIADLKRMALNWLSRRDYSEAQLSQRLSRQGGEADDIAKVIAWCKAENYLDQQRFISMLVRSRVNKGYGLGYIVQECRQQNISREQVLQCAAELEIDWFALALQLYQKKYGQSAVTEYKDKFKRMAYMQRRGFSNEQIQFAINQTE</sequence>
<comment type="function">
    <text evidence="5">Modulates RecA activity.</text>
</comment>
<name>A0A1H6NIT0_9GAMM</name>
<keyword evidence="10" id="KW-1185">Reference proteome</keyword>
<dbReference type="STRING" id="173990.SAMN05660691_04068"/>
<evidence type="ECO:0000313" key="10">
    <source>
        <dbReference type="Proteomes" id="UP000199371"/>
    </source>
</evidence>